<organism evidence="2 3">
    <name type="scientific">Streptomyces aurantiogriseus</name>
    <dbReference type="NCBI Taxonomy" id="66870"/>
    <lineage>
        <taxon>Bacteria</taxon>
        <taxon>Bacillati</taxon>
        <taxon>Actinomycetota</taxon>
        <taxon>Actinomycetes</taxon>
        <taxon>Kitasatosporales</taxon>
        <taxon>Streptomycetaceae</taxon>
        <taxon>Streptomyces</taxon>
    </lineage>
</organism>
<dbReference type="EMBL" id="BMSX01000003">
    <property type="protein sequence ID" value="GGR02517.1"/>
    <property type="molecule type" value="Genomic_DNA"/>
</dbReference>
<dbReference type="PANTHER" id="PTHR33627">
    <property type="entry name" value="TRANSPOSASE"/>
    <property type="match status" value="1"/>
</dbReference>
<dbReference type="PANTHER" id="PTHR33627:SF1">
    <property type="entry name" value="TRANSPOSASE"/>
    <property type="match status" value="1"/>
</dbReference>
<feature type="domain" description="Transposase IS701-like DDE" evidence="1">
    <location>
        <begin position="26"/>
        <end position="243"/>
    </location>
</feature>
<dbReference type="RefSeq" id="WP_229910860.1">
    <property type="nucleotide sequence ID" value="NZ_BMSX01000003.1"/>
</dbReference>
<evidence type="ECO:0000259" key="1">
    <source>
        <dbReference type="Pfam" id="PF13546"/>
    </source>
</evidence>
<dbReference type="AlphaFoldDB" id="A0A918C2F7"/>
<reference evidence="2" key="1">
    <citation type="journal article" date="2014" name="Int. J. Syst. Evol. Microbiol.">
        <title>Complete genome sequence of Corynebacterium casei LMG S-19264T (=DSM 44701T), isolated from a smear-ripened cheese.</title>
        <authorList>
            <consortium name="US DOE Joint Genome Institute (JGI-PGF)"/>
            <person name="Walter F."/>
            <person name="Albersmeier A."/>
            <person name="Kalinowski J."/>
            <person name="Ruckert C."/>
        </authorList>
    </citation>
    <scope>NUCLEOTIDE SEQUENCE</scope>
    <source>
        <strain evidence="2">JCM 4346</strain>
    </source>
</reference>
<keyword evidence="3" id="KW-1185">Reference proteome</keyword>
<dbReference type="Pfam" id="PF13546">
    <property type="entry name" value="DDE_5"/>
    <property type="match status" value="1"/>
</dbReference>
<dbReference type="InterPro" id="IPR039365">
    <property type="entry name" value="IS701-like"/>
</dbReference>
<name>A0A918C2F7_9ACTN</name>
<comment type="caution">
    <text evidence="2">The sequence shown here is derived from an EMBL/GenBank/DDBJ whole genome shotgun (WGS) entry which is preliminary data.</text>
</comment>
<evidence type="ECO:0000313" key="2">
    <source>
        <dbReference type="EMBL" id="GGR02517.1"/>
    </source>
</evidence>
<dbReference type="InterPro" id="IPR038721">
    <property type="entry name" value="IS701-like_DDE_dom"/>
</dbReference>
<gene>
    <name evidence="2" type="ORF">GCM10010251_17890</name>
</gene>
<accession>A0A918C2F7</accession>
<evidence type="ECO:0000313" key="3">
    <source>
        <dbReference type="Proteomes" id="UP000658320"/>
    </source>
</evidence>
<dbReference type="Proteomes" id="UP000658320">
    <property type="component" value="Unassembled WGS sequence"/>
</dbReference>
<reference evidence="2" key="2">
    <citation type="submission" date="2020-09" db="EMBL/GenBank/DDBJ databases">
        <authorList>
            <person name="Sun Q."/>
            <person name="Ohkuma M."/>
        </authorList>
    </citation>
    <scope>NUCLEOTIDE SEQUENCE</scope>
    <source>
        <strain evidence="2">JCM 4346</strain>
    </source>
</reference>
<proteinExistence type="predicted"/>
<sequence>MNAPTRATPPPCDAATADLLTGLSDELFASLRRRDQRLRGEQYIRGLLVARGRKSVRNIAAAVGHPESEQNLHHFIADSTWDWRPIRAALARHLQRTAPPAAWVVEPLPIPKAGRHSVGVARQRHPQLGHVFRGQEAFGLWYASPRLSVPVNWRLLLPDAWARDAERRHRVSVPEEIRPETRDECAAAVVLEAVRHWDVPVRPVVIDGRGPGMDAVRHRLSTARIPVLARVNPATRLRVADTALPGFGAGPLPAERIMQAVLGLRRSVPHPSAPGPGPHPVLATAVLVEAPARLGALLPRPRGSRQLRLLGEWHDPQRPPARLWLTDVPDVSVPQLLRTTALAGRVAADLAEAGGPVGLRDYSGRSFDGWHRHITLASVAHAVALLAGRGPDRELATTARPGPPI</sequence>
<protein>
    <submittedName>
        <fullName evidence="2">ISXo8 transposase</fullName>
    </submittedName>
</protein>